<keyword evidence="1" id="KW-0378">Hydrolase</keyword>
<dbReference type="Pfam" id="PF01520">
    <property type="entry name" value="Amidase_3"/>
    <property type="match status" value="1"/>
</dbReference>
<name>A0A098M7Y6_9BACL</name>
<keyword evidence="2" id="KW-0961">Cell wall biogenesis/degradation</keyword>
<protein>
    <recommendedName>
        <fullName evidence="3">SH3b domain-containing protein</fullName>
    </recommendedName>
</protein>
<dbReference type="SMART" id="SM00287">
    <property type="entry name" value="SH3b"/>
    <property type="match status" value="2"/>
</dbReference>
<dbReference type="CDD" id="cd02696">
    <property type="entry name" value="MurNAc-LAA"/>
    <property type="match status" value="1"/>
</dbReference>
<dbReference type="GO" id="GO:0008745">
    <property type="term" value="F:N-acetylmuramoyl-L-alanine amidase activity"/>
    <property type="evidence" value="ECO:0007669"/>
    <property type="project" value="InterPro"/>
</dbReference>
<dbReference type="GO" id="GO:0009253">
    <property type="term" value="P:peptidoglycan catabolic process"/>
    <property type="evidence" value="ECO:0007669"/>
    <property type="project" value="InterPro"/>
</dbReference>
<reference evidence="4 5" key="2">
    <citation type="submission" date="2014-10" db="EMBL/GenBank/DDBJ databases">
        <title>Comparative genomics of the Paenibacillus odorifer group.</title>
        <authorList>
            <person name="Tsai Y.-C."/>
            <person name="Martin N."/>
            <person name="Korlach J."/>
            <person name="Wiedmann M."/>
        </authorList>
    </citation>
    <scope>NUCLEOTIDE SEQUENCE [LARGE SCALE GENOMIC DNA]</scope>
    <source>
        <strain evidence="4 5">DSM 18334</strain>
    </source>
</reference>
<feature type="domain" description="SH3b" evidence="3">
    <location>
        <begin position="119"/>
        <end position="182"/>
    </location>
</feature>
<dbReference type="PANTHER" id="PTHR30404:SF0">
    <property type="entry name" value="N-ACETYLMURAMOYL-L-ALANINE AMIDASE AMIC"/>
    <property type="match status" value="1"/>
</dbReference>
<dbReference type="Gene3D" id="2.30.30.40">
    <property type="entry name" value="SH3 Domains"/>
    <property type="match status" value="2"/>
</dbReference>
<comment type="caution">
    <text evidence="4">The sequence shown here is derived from an EMBL/GenBank/DDBJ whole genome shotgun (WGS) entry which is preliminary data.</text>
</comment>
<sequence>MKKVIGIAVCIAYIIGMLELQPATVNAKEAYTAKIYANSLNVRSEPAANAAVTGSLKNGTIVTVTDEKHGWMKVQAGRSSGWVAGYYLKRVSSSAGSTGSTSTGSPIVNVNHFTGGNKSTKATVIADSLRIRRGPGTTYSVQGSLKAGDSITPLLSQNGWIRIRTNSGEVGWVAAQYIRSGFSQGTAIHSVKSSGSIRGKLIVIDPGHGGSDPGMLGTTHNTMEKDLNLQTALYVRDYLLARGARVEMTRTTDRKVALSRRVGVSESLNADAFVSIHYNSSPKKVSGLLTFYHSETDLLLARAIETRLGQGVGLKSNGLSFGDYHILRENSTTAALIELGFLSNPKDEAIVRKSSYQKKAAKAIAVGLADYFKR</sequence>
<dbReference type="RefSeq" id="WP_036656799.1">
    <property type="nucleotide sequence ID" value="NZ_JQCR01000003.1"/>
</dbReference>
<dbReference type="SUPFAM" id="SSF53187">
    <property type="entry name" value="Zn-dependent exopeptidases"/>
    <property type="match status" value="1"/>
</dbReference>
<dbReference type="PROSITE" id="PS51781">
    <property type="entry name" value="SH3B"/>
    <property type="match status" value="2"/>
</dbReference>
<reference evidence="4 5" key="1">
    <citation type="submission" date="2014-08" db="EMBL/GenBank/DDBJ databases">
        <authorList>
            <person name="den Bakker H.C."/>
        </authorList>
    </citation>
    <scope>NUCLEOTIDE SEQUENCE [LARGE SCALE GENOMIC DNA]</scope>
    <source>
        <strain evidence="4 5">DSM 18334</strain>
    </source>
</reference>
<dbReference type="STRING" id="268407.PWYN_24115"/>
<dbReference type="InterPro" id="IPR002508">
    <property type="entry name" value="MurNAc-LAA_cat"/>
</dbReference>
<dbReference type="eggNOG" id="COG0860">
    <property type="taxonomic scope" value="Bacteria"/>
</dbReference>
<accession>A0A098M7Y6</accession>
<dbReference type="OrthoDB" id="9806267at2"/>
<dbReference type="InterPro" id="IPR003646">
    <property type="entry name" value="SH3-like_bac-type"/>
</dbReference>
<dbReference type="eggNOG" id="COG3103">
    <property type="taxonomic scope" value="Bacteria"/>
</dbReference>
<dbReference type="GO" id="GO:0030288">
    <property type="term" value="C:outer membrane-bounded periplasmic space"/>
    <property type="evidence" value="ECO:0007669"/>
    <property type="project" value="TreeGrafter"/>
</dbReference>
<dbReference type="AlphaFoldDB" id="A0A098M7Y6"/>
<dbReference type="Pfam" id="PF08239">
    <property type="entry name" value="SH3_3"/>
    <property type="match status" value="2"/>
</dbReference>
<organism evidence="4 5">
    <name type="scientific">Paenibacillus wynnii</name>
    <dbReference type="NCBI Taxonomy" id="268407"/>
    <lineage>
        <taxon>Bacteria</taxon>
        <taxon>Bacillati</taxon>
        <taxon>Bacillota</taxon>
        <taxon>Bacilli</taxon>
        <taxon>Bacillales</taxon>
        <taxon>Paenibacillaceae</taxon>
        <taxon>Paenibacillus</taxon>
    </lineage>
</organism>
<proteinExistence type="predicted"/>
<dbReference type="Gene3D" id="3.40.630.40">
    <property type="entry name" value="Zn-dependent exopeptidases"/>
    <property type="match status" value="1"/>
</dbReference>
<evidence type="ECO:0000313" key="5">
    <source>
        <dbReference type="Proteomes" id="UP000029734"/>
    </source>
</evidence>
<gene>
    <name evidence="4" type="ORF">PWYN_24115</name>
</gene>
<dbReference type="Proteomes" id="UP000029734">
    <property type="component" value="Unassembled WGS sequence"/>
</dbReference>
<feature type="domain" description="SH3b" evidence="3">
    <location>
        <begin position="30"/>
        <end position="92"/>
    </location>
</feature>
<dbReference type="GO" id="GO:0071555">
    <property type="term" value="P:cell wall organization"/>
    <property type="evidence" value="ECO:0007669"/>
    <property type="project" value="UniProtKB-KW"/>
</dbReference>
<keyword evidence="5" id="KW-1185">Reference proteome</keyword>
<dbReference type="SMART" id="SM00646">
    <property type="entry name" value="Ami_3"/>
    <property type="match status" value="1"/>
</dbReference>
<evidence type="ECO:0000256" key="2">
    <source>
        <dbReference type="ARBA" id="ARBA00023316"/>
    </source>
</evidence>
<dbReference type="PANTHER" id="PTHR30404">
    <property type="entry name" value="N-ACETYLMURAMOYL-L-ALANINE AMIDASE"/>
    <property type="match status" value="1"/>
</dbReference>
<evidence type="ECO:0000256" key="1">
    <source>
        <dbReference type="ARBA" id="ARBA00022801"/>
    </source>
</evidence>
<dbReference type="InterPro" id="IPR050695">
    <property type="entry name" value="N-acetylmuramoyl_amidase_3"/>
</dbReference>
<evidence type="ECO:0000313" key="4">
    <source>
        <dbReference type="EMBL" id="KGE17662.1"/>
    </source>
</evidence>
<dbReference type="EMBL" id="JQCR01000003">
    <property type="protein sequence ID" value="KGE17662.1"/>
    <property type="molecule type" value="Genomic_DNA"/>
</dbReference>
<evidence type="ECO:0000259" key="3">
    <source>
        <dbReference type="PROSITE" id="PS51781"/>
    </source>
</evidence>